<evidence type="ECO:0000313" key="2">
    <source>
        <dbReference type="Proteomes" id="UP001589611"/>
    </source>
</evidence>
<organism evidence="1 2">
    <name type="scientific">Microbacterium terregens</name>
    <dbReference type="NCBI Taxonomy" id="69363"/>
    <lineage>
        <taxon>Bacteria</taxon>
        <taxon>Bacillati</taxon>
        <taxon>Actinomycetota</taxon>
        <taxon>Actinomycetes</taxon>
        <taxon>Micrococcales</taxon>
        <taxon>Microbacteriaceae</taxon>
        <taxon>Microbacterium</taxon>
    </lineage>
</organism>
<evidence type="ECO:0008006" key="3">
    <source>
        <dbReference type="Google" id="ProtNLM"/>
    </source>
</evidence>
<dbReference type="Proteomes" id="UP001589611">
    <property type="component" value="Unassembled WGS sequence"/>
</dbReference>
<accession>A0ABV5SX95</accession>
<comment type="caution">
    <text evidence="1">The sequence shown here is derived from an EMBL/GenBank/DDBJ whole genome shotgun (WGS) entry which is preliminary data.</text>
</comment>
<dbReference type="RefSeq" id="WP_344713822.1">
    <property type="nucleotide sequence ID" value="NZ_BAAAWH010000001.1"/>
</dbReference>
<proteinExistence type="predicted"/>
<sequence>MIAEVTVDLVGRIGAAVLADLMPARRVRTRRRVVKRAISKYRAKGRDIDRRTYPATLHTRILTPDPDD</sequence>
<protein>
    <recommendedName>
        <fullName evidence="3">Transposase</fullName>
    </recommendedName>
</protein>
<reference evidence="1 2" key="1">
    <citation type="submission" date="2024-09" db="EMBL/GenBank/DDBJ databases">
        <authorList>
            <person name="Sun Q."/>
            <person name="Mori K."/>
        </authorList>
    </citation>
    <scope>NUCLEOTIDE SEQUENCE [LARGE SCALE GENOMIC DNA]</scope>
    <source>
        <strain evidence="1 2">JCM 1342</strain>
    </source>
</reference>
<dbReference type="EMBL" id="JBHMBE010000002">
    <property type="protein sequence ID" value="MFB9644981.1"/>
    <property type="molecule type" value="Genomic_DNA"/>
</dbReference>
<gene>
    <name evidence="1" type="ORF">ACFFPJ_04120</name>
</gene>
<evidence type="ECO:0000313" key="1">
    <source>
        <dbReference type="EMBL" id="MFB9644981.1"/>
    </source>
</evidence>
<keyword evidence="2" id="KW-1185">Reference proteome</keyword>
<name>A0ABV5SX95_9MICO</name>